<keyword evidence="4" id="KW-1185">Reference proteome</keyword>
<evidence type="ECO:0000256" key="1">
    <source>
        <dbReference type="SAM" id="MobiDB-lite"/>
    </source>
</evidence>
<feature type="compositionally biased region" description="Pro residues" evidence="1">
    <location>
        <begin position="233"/>
        <end position="243"/>
    </location>
</feature>
<keyword evidence="2" id="KW-1133">Transmembrane helix</keyword>
<accession>A0A1V6V9Y5</accession>
<evidence type="ECO:0000313" key="4">
    <source>
        <dbReference type="Proteomes" id="UP000191500"/>
    </source>
</evidence>
<feature type="region of interest" description="Disordered" evidence="1">
    <location>
        <begin position="223"/>
        <end position="256"/>
    </location>
</feature>
<reference evidence="4" key="1">
    <citation type="journal article" date="2017" name="Nat. Microbiol.">
        <title>Global analysis of biosynthetic gene clusters reveals vast potential of secondary metabolite production in Penicillium species.</title>
        <authorList>
            <person name="Nielsen J.C."/>
            <person name="Grijseels S."/>
            <person name="Prigent S."/>
            <person name="Ji B."/>
            <person name="Dainat J."/>
            <person name="Nielsen K.F."/>
            <person name="Frisvad J.C."/>
            <person name="Workman M."/>
            <person name="Nielsen J."/>
        </authorList>
    </citation>
    <scope>NUCLEOTIDE SEQUENCE [LARGE SCALE GENOMIC DNA]</scope>
    <source>
        <strain evidence="4">IBT 31321</strain>
    </source>
</reference>
<gene>
    <name evidence="3" type="ORF">PENCOP_c001G05038</name>
</gene>
<dbReference type="Proteomes" id="UP000191500">
    <property type="component" value="Unassembled WGS sequence"/>
</dbReference>
<keyword evidence="2" id="KW-0472">Membrane</keyword>
<proteinExistence type="predicted"/>
<evidence type="ECO:0000256" key="2">
    <source>
        <dbReference type="SAM" id="Phobius"/>
    </source>
</evidence>
<evidence type="ECO:0000313" key="3">
    <source>
        <dbReference type="EMBL" id="OQE47452.1"/>
    </source>
</evidence>
<comment type="caution">
    <text evidence="3">The sequence shown here is derived from an EMBL/GenBank/DDBJ whole genome shotgun (WGS) entry which is preliminary data.</text>
</comment>
<sequence length="340" mass="36621">MPQQRRWAPLNPFARGYTQEIKEAMNRMPIPNESVFFICLGIDLLIVIGSNVVFASGVAQNPSTRAISSTTSARQYSNLATVAFVTNRLLNVVHAQMLKFVKNCAAIAATTVPSINSPEIKEILCQPCMNYQMSLNPIDQPLAITDKVAVGKNGNNEEEELNSESAAHSGSVALSGSAGCPESVDLFDSLGQPECLERGIEKALVLRDGSSDSDSNARRGGFAKVKAHRPRQQPVPDPEPAPGWAPGTRKANDGTPWKGGSIAVRGFLLFFPSRASKFPTNDIQAIIDNASIYGKCGCQAMPNIARSDLLFIVALPHLCSTPDLSFAFAYTRFDSCASFP</sequence>
<organism evidence="3 4">
    <name type="scientific">Penicillium coprophilum</name>
    <dbReference type="NCBI Taxonomy" id="36646"/>
    <lineage>
        <taxon>Eukaryota</taxon>
        <taxon>Fungi</taxon>
        <taxon>Dikarya</taxon>
        <taxon>Ascomycota</taxon>
        <taxon>Pezizomycotina</taxon>
        <taxon>Eurotiomycetes</taxon>
        <taxon>Eurotiomycetidae</taxon>
        <taxon>Eurotiales</taxon>
        <taxon>Aspergillaceae</taxon>
        <taxon>Penicillium</taxon>
    </lineage>
</organism>
<dbReference type="EMBL" id="MDDG01000001">
    <property type="protein sequence ID" value="OQE47452.1"/>
    <property type="molecule type" value="Genomic_DNA"/>
</dbReference>
<feature type="region of interest" description="Disordered" evidence="1">
    <location>
        <begin position="155"/>
        <end position="174"/>
    </location>
</feature>
<dbReference type="STRING" id="36646.A0A1V6V9Y5"/>
<keyword evidence="2" id="KW-0812">Transmembrane</keyword>
<protein>
    <submittedName>
        <fullName evidence="3">Uncharacterized protein</fullName>
    </submittedName>
</protein>
<dbReference type="AlphaFoldDB" id="A0A1V6V9Y5"/>
<feature type="transmembrane region" description="Helical" evidence="2">
    <location>
        <begin position="35"/>
        <end position="59"/>
    </location>
</feature>
<name>A0A1V6V9Y5_9EURO</name>